<sequence length="936" mass="102478">MSVLASLVLALRLAVVFASPLAPRQSQPAPGCSVANFDGEFGLVAQYDSGSQAQLVLTGNGNDSSAVAWLGTRTSLADSDVLGVKFTMTNSGLTSTSGGSYTPRYDSQVFSNEFLGFESQKGNNESPDNIYCVQPANQTSATPLLELYDNAEGFYICDSSTSSKDQLVVYEPFPAGSPSYKSDTCQHAHILMDNTVETDGCHWALGGISTRGNIHNLYTCRLERSSSLLRHPISLTPAPSSHTVASQFPVASTSSLVVDDASAPVVVEAMDDFGVVYLIDNAQQFWSELDEILHIPLNATLSKLDSSLKRFVSFCASYHEQFLQSPLQLEYACDLLLDSELFTFHSERMCEIMTDEGGSNTDPHQQLILYNILLQYGRRNSAFLRTYKRWQPLVPLLMDHVLVDIDPDIDDVYSGSSTGPSTGWKGMSIPIEAMLRSLSVRLLYEVCRASKLSVQELRIFDDSFIEHLFDMVEQTRNMQDDTFNYSVIKLIVALNEQFMVAALKGPNAESTRQTNANQLGDNRVLQVLVTRLGLSQTFGENMIFMLNRASRSPEDLVMQLLVLKMLYMLFTTKGTCEYFYTNDLCVLVDVFLRELADLDEDAESLRHTYLRVLHPLLTKTQLRQTPYKRPQIVRALESLISNPDIREVTPTTKRLVERCLGGEWCLNLRKAVNEDLAAQENELLRTASPSNDRIAQQTVAGTIGAQLDKHVPLGRKKSLKGSRSVENVRGAAVPARKPSLRAPDAHRRPSNDSVLSLPAAATSTIPATAGRRERQGSVNLEQGHGKHGDHKYGDHFISPIRANSLGTAVDGIISPHHTASSFPNTSHHPSPTVIVVEPPVSPTSISSRMSSVGTPASTVSSFSIASLSSASTTSQPSSQTSKSTHRRSPPAPPKRRKPPAIPVPLAKYNGDTTITRIASSTSTPTLSSVPKKAAKY</sequence>
<proteinExistence type="predicted"/>
<feature type="region of interest" description="Disordered" evidence="1">
    <location>
        <begin position="868"/>
        <end position="936"/>
    </location>
</feature>
<feature type="chain" id="PRO_5021188581" description="SPIN90/Ldb17 leucine-rich domain-containing protein" evidence="2">
    <location>
        <begin position="19"/>
        <end position="936"/>
    </location>
</feature>
<dbReference type="STRING" id="205917.A0A4Y9ZFA9"/>
<feature type="compositionally biased region" description="Basic and acidic residues" evidence="1">
    <location>
        <begin position="783"/>
        <end position="794"/>
    </location>
</feature>
<feature type="compositionally biased region" description="Polar residues" evidence="1">
    <location>
        <begin position="818"/>
        <end position="829"/>
    </location>
</feature>
<evidence type="ECO:0000313" key="5">
    <source>
        <dbReference type="Proteomes" id="UP000298327"/>
    </source>
</evidence>
<feature type="compositionally biased region" description="Low complexity" evidence="1">
    <location>
        <begin position="868"/>
        <end position="882"/>
    </location>
</feature>
<dbReference type="GO" id="GO:0051666">
    <property type="term" value="P:actin cortical patch localization"/>
    <property type="evidence" value="ECO:0007669"/>
    <property type="project" value="TreeGrafter"/>
</dbReference>
<evidence type="ECO:0000256" key="2">
    <source>
        <dbReference type="SAM" id="SignalP"/>
    </source>
</evidence>
<feature type="compositionally biased region" description="Low complexity" evidence="1">
    <location>
        <begin position="912"/>
        <end position="928"/>
    </location>
</feature>
<feature type="domain" description="SPIN90/Ldb17 leucine-rich" evidence="3">
    <location>
        <begin position="480"/>
        <end position="632"/>
    </location>
</feature>
<feature type="region of interest" description="Disordered" evidence="1">
    <location>
        <begin position="716"/>
        <end position="795"/>
    </location>
</feature>
<name>A0A4Y9ZFA9_9AGAM</name>
<feature type="compositionally biased region" description="Low complexity" evidence="1">
    <location>
        <begin position="758"/>
        <end position="769"/>
    </location>
</feature>
<dbReference type="InterPro" id="IPR030125">
    <property type="entry name" value="SPIN90/Ldb17"/>
</dbReference>
<reference evidence="4 5" key="1">
    <citation type="submission" date="2019-02" db="EMBL/GenBank/DDBJ databases">
        <title>Genome sequencing of the rare red list fungi Dentipellis fragilis.</title>
        <authorList>
            <person name="Buettner E."/>
            <person name="Kellner H."/>
        </authorList>
    </citation>
    <scope>NUCLEOTIDE SEQUENCE [LARGE SCALE GENOMIC DNA]</scope>
    <source>
        <strain evidence="4 5">DSM 105465</strain>
    </source>
</reference>
<dbReference type="GO" id="GO:0030479">
    <property type="term" value="C:actin cortical patch"/>
    <property type="evidence" value="ECO:0007669"/>
    <property type="project" value="TreeGrafter"/>
</dbReference>
<keyword evidence="2" id="KW-0732">Signal</keyword>
<dbReference type="AlphaFoldDB" id="A0A4Y9ZFA9"/>
<dbReference type="GO" id="GO:0071933">
    <property type="term" value="F:Arp2/3 complex binding"/>
    <property type="evidence" value="ECO:0007669"/>
    <property type="project" value="TreeGrafter"/>
</dbReference>
<dbReference type="PANTHER" id="PTHR13357:SF1">
    <property type="entry name" value="NCK-INTERACTING PROTEIN WITH SH3 DOMAIN"/>
    <property type="match status" value="1"/>
</dbReference>
<dbReference type="GO" id="GO:0006897">
    <property type="term" value="P:endocytosis"/>
    <property type="evidence" value="ECO:0007669"/>
    <property type="project" value="TreeGrafter"/>
</dbReference>
<feature type="region of interest" description="Disordered" evidence="1">
    <location>
        <begin position="818"/>
        <end position="856"/>
    </location>
</feature>
<dbReference type="InterPro" id="IPR018556">
    <property type="entry name" value="SPIN90/Ldb17_LRD"/>
</dbReference>
<feature type="signal peptide" evidence="2">
    <location>
        <begin position="1"/>
        <end position="18"/>
    </location>
</feature>
<dbReference type="PANTHER" id="PTHR13357">
    <property type="entry name" value="SH3 ADAPTER PROTEIN SPIN90 NCK INTERACTING PROTEIN WITH SH3 DOMAIN"/>
    <property type="match status" value="1"/>
</dbReference>
<evidence type="ECO:0000259" key="3">
    <source>
        <dbReference type="Pfam" id="PF09431"/>
    </source>
</evidence>
<dbReference type="OrthoDB" id="445362at2759"/>
<feature type="compositionally biased region" description="Basic residues" evidence="1">
    <location>
        <begin position="883"/>
        <end position="898"/>
    </location>
</feature>
<dbReference type="Pfam" id="PF09431">
    <property type="entry name" value="SPIN90_LRD"/>
    <property type="match status" value="1"/>
</dbReference>
<protein>
    <recommendedName>
        <fullName evidence="3">SPIN90/Ldb17 leucine-rich domain-containing protein</fullName>
    </recommendedName>
</protein>
<evidence type="ECO:0000313" key="4">
    <source>
        <dbReference type="EMBL" id="TFY72553.1"/>
    </source>
</evidence>
<dbReference type="GO" id="GO:0000147">
    <property type="term" value="P:actin cortical patch assembly"/>
    <property type="evidence" value="ECO:0007669"/>
    <property type="project" value="TreeGrafter"/>
</dbReference>
<accession>A0A4Y9ZFA9</accession>
<dbReference type="Proteomes" id="UP000298327">
    <property type="component" value="Unassembled WGS sequence"/>
</dbReference>
<gene>
    <name evidence="4" type="ORF">EVG20_g431</name>
</gene>
<dbReference type="EMBL" id="SEOQ01000011">
    <property type="protein sequence ID" value="TFY72553.1"/>
    <property type="molecule type" value="Genomic_DNA"/>
</dbReference>
<feature type="compositionally biased region" description="Polar residues" evidence="1">
    <location>
        <begin position="842"/>
        <end position="855"/>
    </location>
</feature>
<comment type="caution">
    <text evidence="4">The sequence shown here is derived from an EMBL/GenBank/DDBJ whole genome shotgun (WGS) entry which is preliminary data.</text>
</comment>
<keyword evidence="5" id="KW-1185">Reference proteome</keyword>
<evidence type="ECO:0000256" key="1">
    <source>
        <dbReference type="SAM" id="MobiDB-lite"/>
    </source>
</evidence>
<organism evidence="4 5">
    <name type="scientific">Dentipellis fragilis</name>
    <dbReference type="NCBI Taxonomy" id="205917"/>
    <lineage>
        <taxon>Eukaryota</taxon>
        <taxon>Fungi</taxon>
        <taxon>Dikarya</taxon>
        <taxon>Basidiomycota</taxon>
        <taxon>Agaricomycotina</taxon>
        <taxon>Agaricomycetes</taxon>
        <taxon>Russulales</taxon>
        <taxon>Hericiaceae</taxon>
        <taxon>Dentipellis</taxon>
    </lineage>
</organism>